<protein>
    <recommendedName>
        <fullName evidence="1">Endonuclease/exonuclease/phosphatase domain-containing protein</fullName>
    </recommendedName>
</protein>
<feature type="domain" description="Endonuclease/exonuclease/phosphatase" evidence="1">
    <location>
        <begin position="17"/>
        <end position="247"/>
    </location>
</feature>
<dbReference type="Gene3D" id="3.60.10.10">
    <property type="entry name" value="Endonuclease/exonuclease/phosphatase"/>
    <property type="match status" value="1"/>
</dbReference>
<dbReference type="PANTHER" id="PTHR12121">
    <property type="entry name" value="CARBON CATABOLITE REPRESSOR PROTEIN 4"/>
    <property type="match status" value="1"/>
</dbReference>
<dbReference type="OMA" id="MHVATKW"/>
<keyword evidence="3" id="KW-1185">Reference proteome</keyword>
<dbReference type="SUPFAM" id="SSF56219">
    <property type="entry name" value="DNase I-like"/>
    <property type="match status" value="1"/>
</dbReference>
<reference evidence="3" key="1">
    <citation type="journal article" date="2010" name="Genome Biol.">
        <title>Genome sequence of the necrotrophic plant pathogen Pythium ultimum reveals original pathogenicity mechanisms and effector repertoire.</title>
        <authorList>
            <person name="Levesque C.A."/>
            <person name="Brouwer H."/>
            <person name="Cano L."/>
            <person name="Hamilton J.P."/>
            <person name="Holt C."/>
            <person name="Huitema E."/>
            <person name="Raffaele S."/>
            <person name="Robideau G.P."/>
            <person name="Thines M."/>
            <person name="Win J."/>
            <person name="Zerillo M.M."/>
            <person name="Beakes G.W."/>
            <person name="Boore J.L."/>
            <person name="Busam D."/>
            <person name="Dumas B."/>
            <person name="Ferriera S."/>
            <person name="Fuerstenberg S.I."/>
            <person name="Gachon C.M."/>
            <person name="Gaulin E."/>
            <person name="Govers F."/>
            <person name="Grenville-Briggs L."/>
            <person name="Horner N."/>
            <person name="Hostetler J."/>
            <person name="Jiang R.H."/>
            <person name="Johnson J."/>
            <person name="Krajaejun T."/>
            <person name="Lin H."/>
            <person name="Meijer H.J."/>
            <person name="Moore B."/>
            <person name="Morris P."/>
            <person name="Phuntmart V."/>
            <person name="Puiu D."/>
            <person name="Shetty J."/>
            <person name="Stajich J.E."/>
            <person name="Tripathy S."/>
            <person name="Wawra S."/>
            <person name="van West P."/>
            <person name="Whitty B.R."/>
            <person name="Coutinho P.M."/>
            <person name="Henrissat B."/>
            <person name="Martin F."/>
            <person name="Thomas P.D."/>
            <person name="Tyler B.M."/>
            <person name="De Vries R.P."/>
            <person name="Kamoun S."/>
            <person name="Yandell M."/>
            <person name="Tisserat N."/>
            <person name="Buell C.R."/>
        </authorList>
    </citation>
    <scope>NUCLEOTIDE SEQUENCE</scope>
    <source>
        <strain evidence="3">DAOM:BR144</strain>
    </source>
</reference>
<evidence type="ECO:0000313" key="2">
    <source>
        <dbReference type="EnsemblProtists" id="PYU1_T006364"/>
    </source>
</evidence>
<name>K3WN22_GLOUD</name>
<dbReference type="InterPro" id="IPR005135">
    <property type="entry name" value="Endo/exonuclease/phosphatase"/>
</dbReference>
<sequence length="403" mass="46489">MLELVRRRAVPRTLSLMTFNVLAPCYFRHGGRVESDDRTAFLSRAQALIHAIQRERCDLVCLQEYWFNREYQATFRRAFYPSHYIHTLKRPGDKEDGLAIFVEKNKFEIHHVQHIDFEADQAGDRVALLMHVATKWNRHDVPLAQRSFLVINSHLTFPHCQMYKDMRLDQIKVVLESVRDYVTRESLENVPVLMCGDFNDFNDPVHSLVMQNGYASVFAYLHGREAKITHCNHNNREVGVDFVFASHVQGANSSSSSTSSVLTTRRRASELIVESPDPTGTGRSTMHAVIEEEEEVRAVDPRKTSTSLIDTSLQLVPRTCHLSPRNLTDETRLKRPRFGHDWRKVQPPLQHDDNIESDESQQQQLYDESALVDYWRMVSDHRPLVATFDVLSPSPTVSRLILP</sequence>
<dbReference type="Proteomes" id="UP000019132">
    <property type="component" value="Unassembled WGS sequence"/>
</dbReference>
<dbReference type="PANTHER" id="PTHR12121:SF31">
    <property type="entry name" value="FAMILY PROTEIN, PUTATIVE, EXPRESSED-RELATED"/>
    <property type="match status" value="1"/>
</dbReference>
<evidence type="ECO:0000313" key="3">
    <source>
        <dbReference type="Proteomes" id="UP000019132"/>
    </source>
</evidence>
<dbReference type="AlphaFoldDB" id="K3WN22"/>
<dbReference type="GO" id="GO:0000175">
    <property type="term" value="F:3'-5'-RNA exonuclease activity"/>
    <property type="evidence" value="ECO:0007669"/>
    <property type="project" value="TreeGrafter"/>
</dbReference>
<dbReference type="EMBL" id="GL376604">
    <property type="status" value="NOT_ANNOTATED_CDS"/>
    <property type="molecule type" value="Genomic_DNA"/>
</dbReference>
<reference evidence="3" key="2">
    <citation type="submission" date="2010-04" db="EMBL/GenBank/DDBJ databases">
        <authorList>
            <person name="Buell R."/>
            <person name="Hamilton J."/>
            <person name="Hostetler J."/>
        </authorList>
    </citation>
    <scope>NUCLEOTIDE SEQUENCE [LARGE SCALE GENOMIC DNA]</scope>
    <source>
        <strain evidence="3">DAOM:BR144</strain>
    </source>
</reference>
<organism evidence="2 3">
    <name type="scientific">Globisporangium ultimum (strain ATCC 200006 / CBS 805.95 / DAOM BR144)</name>
    <name type="common">Pythium ultimum</name>
    <dbReference type="NCBI Taxonomy" id="431595"/>
    <lineage>
        <taxon>Eukaryota</taxon>
        <taxon>Sar</taxon>
        <taxon>Stramenopiles</taxon>
        <taxon>Oomycota</taxon>
        <taxon>Peronosporomycetes</taxon>
        <taxon>Pythiales</taxon>
        <taxon>Pythiaceae</taxon>
        <taxon>Globisporangium</taxon>
    </lineage>
</organism>
<reference evidence="2" key="3">
    <citation type="submission" date="2015-02" db="UniProtKB">
        <authorList>
            <consortium name="EnsemblProtists"/>
        </authorList>
    </citation>
    <scope>IDENTIFICATION</scope>
    <source>
        <strain evidence="2">DAOM BR144</strain>
    </source>
</reference>
<proteinExistence type="predicted"/>
<dbReference type="HOGENOM" id="CLU_728573_0_0_1"/>
<dbReference type="VEuPathDB" id="FungiDB:PYU1_G006352"/>
<accession>K3WN22</accession>
<dbReference type="InterPro" id="IPR050410">
    <property type="entry name" value="CCR4/nocturin_mRNA_transcr"/>
</dbReference>
<evidence type="ECO:0000259" key="1">
    <source>
        <dbReference type="Pfam" id="PF03372"/>
    </source>
</evidence>
<dbReference type="eggNOG" id="KOG2338">
    <property type="taxonomic scope" value="Eukaryota"/>
</dbReference>
<dbReference type="InterPro" id="IPR036691">
    <property type="entry name" value="Endo/exonu/phosph_ase_sf"/>
</dbReference>
<dbReference type="EnsemblProtists" id="PYU1_T006364">
    <property type="protein sequence ID" value="PYU1_T006364"/>
    <property type="gene ID" value="PYU1_G006352"/>
</dbReference>
<dbReference type="Pfam" id="PF03372">
    <property type="entry name" value="Exo_endo_phos"/>
    <property type="match status" value="1"/>
</dbReference>
<dbReference type="InParanoid" id="K3WN22"/>